<dbReference type="InterPro" id="IPR029058">
    <property type="entry name" value="AB_hydrolase_fold"/>
</dbReference>
<sequence length="610" mass="70128">MLENVKKTTEEKTLDPLEMAEALMQAGLKLQDVVQKKPVCYPTISTEEGFPLNPLHMAQMCGEAAAKLFYNPEKLAEATQEYMNDLNELGRMILESSLAHNPDNKVIIPTLPGDRRFQDPMWQKNPFFNYLKQSYLLWNRWMRKTAHSIEGLDKHTALKVDFYTRQLTDFFAPSNFLWSNPKALKKIMESGGQSLVQGMENFIRDIESGKGNLDIKMVDYDAFKLGVNIAPTPGKVIFQNDLIQLIQYIPTTQKVHQIPLLLVPPCINKYYIFDLREDNSFIRWCLDQGIQVFTISWVNPDEKLAAKTFEDYVFEGVGEAVKVIQEITRQFYLNAIGYCIGGTILSCYASDRTLENKSPFSSITYFAALFDFKNSGDLNVFIDEKQLVELELIMKTKGYLEGKRLARTFNLLRANDLIWWFVVNNYLLGEEPAAFDLLYWNSDSTNLPAVMYTYYLREIFLKNRLIEPGKLVMNGKPIILQNITTPTYILNTHEDHIAPWHCGYAGTHVFKGPLRFVLGDSGHIAGVFNHPKNQKYRYWTYDQYPTNSHDWLKNATQHAGSWWNDWLPWISPYLGTKVDARSVGSKKFPPLGSAPGTYVMKRENNDPNNA</sequence>
<evidence type="ECO:0000256" key="3">
    <source>
        <dbReference type="ARBA" id="ARBA00022679"/>
    </source>
</evidence>
<evidence type="ECO:0000256" key="2">
    <source>
        <dbReference type="ARBA" id="ARBA00022490"/>
    </source>
</evidence>
<dbReference type="Gene3D" id="3.40.50.1820">
    <property type="entry name" value="alpha/beta hydrolase"/>
    <property type="match status" value="1"/>
</dbReference>
<comment type="caution">
    <text evidence="6">The sequence shown here is derived from an EMBL/GenBank/DDBJ whole genome shotgun (WGS) entry which is preliminary data.</text>
</comment>
<name>A0A0K8MG98_9PROT</name>
<protein>
    <submittedName>
        <fullName evidence="6">Poly-beta-hydroxybutyrate polymerase</fullName>
    </submittedName>
</protein>
<dbReference type="InterPro" id="IPR010963">
    <property type="entry name" value="PHA_synth_I"/>
</dbReference>
<dbReference type="OrthoDB" id="7208816at2"/>
<evidence type="ECO:0000259" key="5">
    <source>
        <dbReference type="Pfam" id="PF07167"/>
    </source>
</evidence>
<dbReference type="PANTHER" id="PTHR36837">
    <property type="entry name" value="POLY(3-HYDROXYALKANOATE) POLYMERASE SUBUNIT PHAC"/>
    <property type="match status" value="1"/>
</dbReference>
<dbReference type="AlphaFoldDB" id="A0A0K8MG98"/>
<dbReference type="PANTHER" id="PTHR36837:SF5">
    <property type="entry name" value="POLY-3-HYDROXYBUTYRATE SYNTHASE"/>
    <property type="match status" value="1"/>
</dbReference>
<dbReference type="EMBL" id="BBVC01000102">
    <property type="protein sequence ID" value="GAO98919.1"/>
    <property type="molecule type" value="Genomic_DNA"/>
</dbReference>
<keyword evidence="3" id="KW-0808">Transferase</keyword>
<evidence type="ECO:0000313" key="6">
    <source>
        <dbReference type="EMBL" id="GAO98919.1"/>
    </source>
</evidence>
<organism evidence="6 7">
    <name type="scientific">Caedimonas varicaedens</name>
    <dbReference type="NCBI Taxonomy" id="1629334"/>
    <lineage>
        <taxon>Bacteria</taxon>
        <taxon>Pseudomonadati</taxon>
        <taxon>Pseudomonadota</taxon>
        <taxon>Alphaproteobacteria</taxon>
        <taxon>Holosporales</taxon>
        <taxon>Caedimonadaceae</taxon>
        <taxon>Caedimonas</taxon>
    </lineage>
</organism>
<keyword evidence="2" id="KW-0963">Cytoplasm</keyword>
<dbReference type="InterPro" id="IPR010941">
    <property type="entry name" value="PhaC_N"/>
</dbReference>
<keyword evidence="4" id="KW-0012">Acyltransferase</keyword>
<comment type="subcellular location">
    <subcellularLocation>
        <location evidence="1">Cytoplasm</location>
    </subcellularLocation>
</comment>
<evidence type="ECO:0000256" key="1">
    <source>
        <dbReference type="ARBA" id="ARBA00004496"/>
    </source>
</evidence>
<feature type="domain" description="Poly-beta-hydroxybutyrate polymerase N-terminal" evidence="5">
    <location>
        <begin position="114"/>
        <end position="285"/>
    </location>
</feature>
<reference evidence="6 7" key="1">
    <citation type="submission" date="2015-03" db="EMBL/GenBank/DDBJ databases">
        <title>Caedibacter varicaedens, whole genome shotgun sequence.</title>
        <authorList>
            <person name="Suzuki H."/>
            <person name="Dapper A.L."/>
            <person name="Gibson A.K."/>
            <person name="Jackson C."/>
            <person name="Lee H."/>
            <person name="Pejaver V.R."/>
            <person name="Doak T."/>
            <person name="Lynch M."/>
        </authorList>
    </citation>
    <scope>NUCLEOTIDE SEQUENCE [LARGE SCALE GENOMIC DNA]</scope>
</reference>
<dbReference type="NCBIfam" id="TIGR01838">
    <property type="entry name" value="PHA_synth_I"/>
    <property type="match status" value="1"/>
</dbReference>
<dbReference type="InterPro" id="IPR051321">
    <property type="entry name" value="PHA/PHB_synthase"/>
</dbReference>
<dbReference type="Proteomes" id="UP000036771">
    <property type="component" value="Unassembled WGS sequence"/>
</dbReference>
<dbReference type="GO" id="GO:0016746">
    <property type="term" value="F:acyltransferase activity"/>
    <property type="evidence" value="ECO:0007669"/>
    <property type="project" value="UniProtKB-KW"/>
</dbReference>
<proteinExistence type="predicted"/>
<dbReference type="STRING" id="1629334.Cva_01589"/>
<gene>
    <name evidence="6" type="primary">phbC_2</name>
    <name evidence="6" type="ORF">Cva_01589</name>
</gene>
<dbReference type="Pfam" id="PF07167">
    <property type="entry name" value="PhaC_N"/>
    <property type="match status" value="1"/>
</dbReference>
<evidence type="ECO:0000256" key="4">
    <source>
        <dbReference type="ARBA" id="ARBA00023315"/>
    </source>
</evidence>
<dbReference type="GO" id="GO:0005737">
    <property type="term" value="C:cytoplasm"/>
    <property type="evidence" value="ECO:0007669"/>
    <property type="project" value="UniProtKB-SubCell"/>
</dbReference>
<dbReference type="SUPFAM" id="SSF53474">
    <property type="entry name" value="alpha/beta-Hydrolases"/>
    <property type="match status" value="1"/>
</dbReference>
<accession>A0A0K8MG98</accession>
<evidence type="ECO:0000313" key="7">
    <source>
        <dbReference type="Proteomes" id="UP000036771"/>
    </source>
</evidence>
<dbReference type="GO" id="GO:0042619">
    <property type="term" value="P:poly-hydroxybutyrate biosynthetic process"/>
    <property type="evidence" value="ECO:0007669"/>
    <property type="project" value="InterPro"/>
</dbReference>
<keyword evidence="7" id="KW-1185">Reference proteome</keyword>